<evidence type="ECO:0000313" key="1">
    <source>
        <dbReference type="EMBL" id="KAJ9078969.1"/>
    </source>
</evidence>
<comment type="caution">
    <text evidence="1">The sequence shown here is derived from an EMBL/GenBank/DDBJ whole genome shotgun (WGS) entry which is preliminary data.</text>
</comment>
<protein>
    <submittedName>
        <fullName evidence="1">Uncharacterized protein</fullName>
    </submittedName>
</protein>
<evidence type="ECO:0000313" key="2">
    <source>
        <dbReference type="Proteomes" id="UP001165960"/>
    </source>
</evidence>
<reference evidence="1" key="1">
    <citation type="submission" date="2022-04" db="EMBL/GenBank/DDBJ databases">
        <title>Genome of the entomopathogenic fungus Entomophthora muscae.</title>
        <authorList>
            <person name="Elya C."/>
            <person name="Lovett B.R."/>
            <person name="Lee E."/>
            <person name="Macias A.M."/>
            <person name="Hajek A.E."/>
            <person name="De Bivort B.L."/>
            <person name="Kasson M.T."/>
            <person name="De Fine Licht H.H."/>
            <person name="Stajich J.E."/>
        </authorList>
    </citation>
    <scope>NUCLEOTIDE SEQUENCE</scope>
    <source>
        <strain evidence="1">Berkeley</strain>
    </source>
</reference>
<organism evidence="1 2">
    <name type="scientific">Entomophthora muscae</name>
    <dbReference type="NCBI Taxonomy" id="34485"/>
    <lineage>
        <taxon>Eukaryota</taxon>
        <taxon>Fungi</taxon>
        <taxon>Fungi incertae sedis</taxon>
        <taxon>Zoopagomycota</taxon>
        <taxon>Entomophthoromycotina</taxon>
        <taxon>Entomophthoromycetes</taxon>
        <taxon>Entomophthorales</taxon>
        <taxon>Entomophthoraceae</taxon>
        <taxon>Entomophthora</taxon>
    </lineage>
</organism>
<dbReference type="Proteomes" id="UP001165960">
    <property type="component" value="Unassembled WGS sequence"/>
</dbReference>
<proteinExistence type="predicted"/>
<gene>
    <name evidence="1" type="ORF">DSO57_1001183</name>
</gene>
<name>A0ACC2TW41_9FUNG</name>
<keyword evidence="2" id="KW-1185">Reference proteome</keyword>
<sequence>MSQAPKQGIHYGGSTSVHAVVLIDNSFTLETQTQGWDLDPDPESVQAAGPMNQGAACTCFPEVKPLQDEAKNDGLNGKASHTK</sequence>
<accession>A0ACC2TW41</accession>
<dbReference type="EMBL" id="QTSX02002132">
    <property type="protein sequence ID" value="KAJ9078969.1"/>
    <property type="molecule type" value="Genomic_DNA"/>
</dbReference>